<dbReference type="CDD" id="cd00096">
    <property type="entry name" value="Ig"/>
    <property type="match status" value="1"/>
</dbReference>
<evidence type="ECO:0000256" key="1">
    <source>
        <dbReference type="ARBA" id="ARBA00004167"/>
    </source>
</evidence>
<evidence type="ECO:0000256" key="5">
    <source>
        <dbReference type="SAM" id="MobiDB-lite"/>
    </source>
</evidence>
<dbReference type="RefSeq" id="XP_013792659.2">
    <property type="nucleotide sequence ID" value="XM_013937205.2"/>
</dbReference>
<evidence type="ECO:0000256" key="2">
    <source>
        <dbReference type="ARBA" id="ARBA00022737"/>
    </source>
</evidence>
<evidence type="ECO:0000256" key="3">
    <source>
        <dbReference type="ARBA" id="ARBA00023136"/>
    </source>
</evidence>
<evidence type="ECO:0000256" key="6">
    <source>
        <dbReference type="SAM" id="Phobius"/>
    </source>
</evidence>
<dbReference type="Pfam" id="PF08205">
    <property type="entry name" value="C2-set_2"/>
    <property type="match status" value="1"/>
</dbReference>
<dbReference type="InterPro" id="IPR003961">
    <property type="entry name" value="FN3_dom"/>
</dbReference>
<evidence type="ECO:0000256" key="4">
    <source>
        <dbReference type="ARBA" id="ARBA00023157"/>
    </source>
</evidence>
<reference evidence="9" key="1">
    <citation type="submission" date="2025-08" db="UniProtKB">
        <authorList>
            <consortium name="RefSeq"/>
        </authorList>
    </citation>
    <scope>IDENTIFICATION</scope>
    <source>
        <tissue evidence="9">Muscle</tissue>
    </source>
</reference>
<dbReference type="InterPro" id="IPR003599">
    <property type="entry name" value="Ig_sub"/>
</dbReference>
<dbReference type="InterPro" id="IPR013162">
    <property type="entry name" value="CD80_C2-set"/>
</dbReference>
<sequence length="510" mass="57276">MVTLTCQSSNNNMSAPLTTRITLDMNLRPMTVRILDRRQPLSSGKVIELECRTNGSRPPADITWWKGSEQLMSNKNRTKQKDGNLNHNILTFRPSKEDNGKYLFCKAENPEIRNSAIEDTWRLEVYYPPEVTLRLGSKLRHSHIQEGNDVYFECNIRANPRVTEITWLFEGQEIQTNTTVGVIVSNQSLVLQKVRLASRGHYYCSAGNSEGSEKSNVVYLRVQHAPICKPGQKTLYGATMHDGVKVRCEVEADPASVTFKWTFNNSEEQSNINDFERSGTISFTTFTPRTEHDYGTLLCWARNSVGTQRHPCLFLVIPAGVPDPLHNCSVLNKTDHSFRVECEAGYDGGLRQQFVMEAYDTPRRRLRENITSSFPSFLVRSLPESSSYVVLVYAVNVRGASKTRVLKVTTLASPESLAHNVNNQWRTAVGSVLIILVSVAAGVITVGIATILVIKYRKKKGQENRSGENEEEEKPHENKNDSPSCLNVGPPDEKCPDLIPGRFSSVTPLR</sequence>
<dbReference type="Gene3D" id="2.60.40.10">
    <property type="entry name" value="Immunoglobulins"/>
    <property type="match status" value="4"/>
</dbReference>
<dbReference type="CDD" id="cd00063">
    <property type="entry name" value="FN3"/>
    <property type="match status" value="1"/>
</dbReference>
<feature type="domain" description="Ig-like" evidence="7">
    <location>
        <begin position="29"/>
        <end position="124"/>
    </location>
</feature>
<feature type="domain" description="Ig-like" evidence="7">
    <location>
        <begin position="129"/>
        <end position="218"/>
    </location>
</feature>
<dbReference type="InterPro" id="IPR003598">
    <property type="entry name" value="Ig_sub2"/>
</dbReference>
<feature type="transmembrane region" description="Helical" evidence="6">
    <location>
        <begin position="432"/>
        <end position="454"/>
    </location>
</feature>
<gene>
    <name evidence="9" type="primary">LOC106476556</name>
</gene>
<dbReference type="InterPro" id="IPR013783">
    <property type="entry name" value="Ig-like_fold"/>
</dbReference>
<feature type="domain" description="Ig-like" evidence="7">
    <location>
        <begin position="237"/>
        <end position="304"/>
    </location>
</feature>
<dbReference type="SMART" id="SM00409">
    <property type="entry name" value="IG"/>
    <property type="match status" value="2"/>
</dbReference>
<dbReference type="InterPro" id="IPR007110">
    <property type="entry name" value="Ig-like_dom"/>
</dbReference>
<accession>A0ABM1C1M5</accession>
<dbReference type="Pfam" id="PF07679">
    <property type="entry name" value="I-set"/>
    <property type="match status" value="1"/>
</dbReference>
<evidence type="ECO:0000313" key="8">
    <source>
        <dbReference type="Proteomes" id="UP000694941"/>
    </source>
</evidence>
<keyword evidence="8" id="KW-1185">Reference proteome</keyword>
<protein>
    <submittedName>
        <fullName evidence="9">Nephrin-like</fullName>
    </submittedName>
</protein>
<feature type="compositionally biased region" description="Basic and acidic residues" evidence="5">
    <location>
        <begin position="461"/>
        <end position="480"/>
    </location>
</feature>
<dbReference type="SUPFAM" id="SSF49265">
    <property type="entry name" value="Fibronectin type III"/>
    <property type="match status" value="1"/>
</dbReference>
<keyword evidence="3 6" id="KW-0472">Membrane</keyword>
<dbReference type="PANTHER" id="PTHR23278">
    <property type="entry name" value="SIDESTEP PROTEIN"/>
    <property type="match status" value="1"/>
</dbReference>
<dbReference type="InterPro" id="IPR013098">
    <property type="entry name" value="Ig_I-set"/>
</dbReference>
<keyword evidence="2" id="KW-0677">Repeat</keyword>
<keyword evidence="6" id="KW-1133">Transmembrane helix</keyword>
<feature type="non-terminal residue" evidence="9">
    <location>
        <position position="510"/>
    </location>
</feature>
<evidence type="ECO:0000259" key="7">
    <source>
        <dbReference type="PROSITE" id="PS50835"/>
    </source>
</evidence>
<organism evidence="8 9">
    <name type="scientific">Limulus polyphemus</name>
    <name type="common">Atlantic horseshoe crab</name>
    <dbReference type="NCBI Taxonomy" id="6850"/>
    <lineage>
        <taxon>Eukaryota</taxon>
        <taxon>Metazoa</taxon>
        <taxon>Ecdysozoa</taxon>
        <taxon>Arthropoda</taxon>
        <taxon>Chelicerata</taxon>
        <taxon>Merostomata</taxon>
        <taxon>Xiphosura</taxon>
        <taxon>Limulidae</taxon>
        <taxon>Limulus</taxon>
    </lineage>
</organism>
<dbReference type="InterPro" id="IPR036116">
    <property type="entry name" value="FN3_sf"/>
</dbReference>
<dbReference type="Proteomes" id="UP000694941">
    <property type="component" value="Unplaced"/>
</dbReference>
<comment type="subcellular location">
    <subcellularLocation>
        <location evidence="1">Membrane</location>
        <topology evidence="1">Single-pass membrane protein</topology>
    </subcellularLocation>
</comment>
<evidence type="ECO:0000313" key="9">
    <source>
        <dbReference type="RefSeq" id="XP_013792659.2"/>
    </source>
</evidence>
<dbReference type="SMART" id="SM00408">
    <property type="entry name" value="IGc2"/>
    <property type="match status" value="3"/>
</dbReference>
<keyword evidence="6" id="KW-0812">Transmembrane</keyword>
<dbReference type="PROSITE" id="PS50835">
    <property type="entry name" value="IG_LIKE"/>
    <property type="match status" value="3"/>
</dbReference>
<dbReference type="PANTHER" id="PTHR23278:SF19">
    <property type="entry name" value="OBSCURIN"/>
    <property type="match status" value="1"/>
</dbReference>
<feature type="region of interest" description="Disordered" evidence="5">
    <location>
        <begin position="461"/>
        <end position="510"/>
    </location>
</feature>
<proteinExistence type="predicted"/>
<dbReference type="InterPro" id="IPR036179">
    <property type="entry name" value="Ig-like_dom_sf"/>
</dbReference>
<keyword evidence="4" id="KW-1015">Disulfide bond</keyword>
<name>A0ABM1C1M5_LIMPO</name>
<dbReference type="SUPFAM" id="SSF48726">
    <property type="entry name" value="Immunoglobulin"/>
    <property type="match status" value="3"/>
</dbReference>
<dbReference type="GeneID" id="106476556"/>